<name>A0A6A5WPZ8_9PLEO</name>
<dbReference type="EMBL" id="ML977569">
    <property type="protein sequence ID" value="KAF2003960.1"/>
    <property type="molecule type" value="Genomic_DNA"/>
</dbReference>
<dbReference type="Proteomes" id="UP000799779">
    <property type="component" value="Unassembled WGS sequence"/>
</dbReference>
<organism evidence="1 2">
    <name type="scientific">Amniculicola lignicola CBS 123094</name>
    <dbReference type="NCBI Taxonomy" id="1392246"/>
    <lineage>
        <taxon>Eukaryota</taxon>
        <taxon>Fungi</taxon>
        <taxon>Dikarya</taxon>
        <taxon>Ascomycota</taxon>
        <taxon>Pezizomycotina</taxon>
        <taxon>Dothideomycetes</taxon>
        <taxon>Pleosporomycetidae</taxon>
        <taxon>Pleosporales</taxon>
        <taxon>Amniculicolaceae</taxon>
        <taxon>Amniculicola</taxon>
    </lineage>
</organism>
<dbReference type="AlphaFoldDB" id="A0A6A5WPZ8"/>
<sequence length="179" mass="20027">MASNIAGTFQPWMKQRGPRLKYLDIDRHASSRGATVFCESELRQDLLRYPHRSCSRKRLACLVTGFWTAVLIAALRSPCIYPSAELMGRDNLILCTSRENMGTLEQAVHGLRLADRVWRSAQGPQPCFPHSLEGRSFATWEGPAAAAHILTGFLWACRLTRVRAGVGRPTEKEQKTSSN</sequence>
<reference evidence="1" key="1">
    <citation type="journal article" date="2020" name="Stud. Mycol.">
        <title>101 Dothideomycetes genomes: a test case for predicting lifestyles and emergence of pathogens.</title>
        <authorList>
            <person name="Haridas S."/>
            <person name="Albert R."/>
            <person name="Binder M."/>
            <person name="Bloem J."/>
            <person name="Labutti K."/>
            <person name="Salamov A."/>
            <person name="Andreopoulos B."/>
            <person name="Baker S."/>
            <person name="Barry K."/>
            <person name="Bills G."/>
            <person name="Bluhm B."/>
            <person name="Cannon C."/>
            <person name="Castanera R."/>
            <person name="Culley D."/>
            <person name="Daum C."/>
            <person name="Ezra D."/>
            <person name="Gonzalez J."/>
            <person name="Henrissat B."/>
            <person name="Kuo A."/>
            <person name="Liang C."/>
            <person name="Lipzen A."/>
            <person name="Lutzoni F."/>
            <person name="Magnuson J."/>
            <person name="Mondo S."/>
            <person name="Nolan M."/>
            <person name="Ohm R."/>
            <person name="Pangilinan J."/>
            <person name="Park H.-J."/>
            <person name="Ramirez L."/>
            <person name="Alfaro M."/>
            <person name="Sun H."/>
            <person name="Tritt A."/>
            <person name="Yoshinaga Y."/>
            <person name="Zwiers L.-H."/>
            <person name="Turgeon B."/>
            <person name="Goodwin S."/>
            <person name="Spatafora J."/>
            <person name="Crous P."/>
            <person name="Grigoriev I."/>
        </authorList>
    </citation>
    <scope>NUCLEOTIDE SEQUENCE</scope>
    <source>
        <strain evidence="1">CBS 123094</strain>
    </source>
</reference>
<evidence type="ECO:0000313" key="1">
    <source>
        <dbReference type="EMBL" id="KAF2003960.1"/>
    </source>
</evidence>
<keyword evidence="2" id="KW-1185">Reference proteome</keyword>
<proteinExistence type="predicted"/>
<protein>
    <submittedName>
        <fullName evidence="1">Uncharacterized protein</fullName>
    </submittedName>
</protein>
<evidence type="ECO:0000313" key="2">
    <source>
        <dbReference type="Proteomes" id="UP000799779"/>
    </source>
</evidence>
<gene>
    <name evidence="1" type="ORF">P154DRAFT_63647</name>
</gene>
<accession>A0A6A5WPZ8</accession>